<dbReference type="EMBL" id="AP026968">
    <property type="protein sequence ID" value="BDT64694.1"/>
    <property type="molecule type" value="Genomic_DNA"/>
</dbReference>
<keyword evidence="2" id="KW-1185">Reference proteome</keyword>
<proteinExistence type="predicted"/>
<protein>
    <recommendedName>
        <fullName evidence="3">Phage protein</fullName>
    </recommendedName>
</protein>
<evidence type="ECO:0008006" key="3">
    <source>
        <dbReference type="Google" id="ProtNLM"/>
    </source>
</evidence>
<dbReference type="Proteomes" id="UP001378546">
    <property type="component" value="Chromosome"/>
</dbReference>
<sequence>MTRIELENRVWLLASHEEKNELLDLGLTSKDRYVKRVLELGKVYAHV</sequence>
<gene>
    <name evidence="1" type="ORF">SP4011_11110</name>
</gene>
<organism evidence="1 2">
    <name type="scientific">Streptococcus parapneumoniae</name>
    <dbReference type="NCBI Taxonomy" id="2993430"/>
    <lineage>
        <taxon>Bacteria</taxon>
        <taxon>Bacillati</taxon>
        <taxon>Bacillota</taxon>
        <taxon>Bacilli</taxon>
        <taxon>Lactobacillales</taxon>
        <taxon>Streptococcaceae</taxon>
        <taxon>Streptococcus</taxon>
        <taxon>Streptococcus thalassemiae group</taxon>
    </lineage>
</organism>
<accession>A0ABM8CGV0</accession>
<name>A0ABM8CGV0_9STRE</name>
<evidence type="ECO:0000313" key="2">
    <source>
        <dbReference type="Proteomes" id="UP001378546"/>
    </source>
</evidence>
<reference evidence="1 2" key="1">
    <citation type="submission" date="2022-11" db="EMBL/GenBank/DDBJ databases">
        <title>Complete genome sequence of alpha-hemolytic streptococci isolated from Japan.</title>
        <authorList>
            <person name="Morita M."/>
            <person name="Chang B."/>
            <person name="Akeda Y."/>
        </authorList>
    </citation>
    <scope>NUCLEOTIDE SEQUENCE [LARGE SCALE GENOMIC DNA]</scope>
    <source>
        <strain evidence="1 2">SP4011</strain>
    </source>
</reference>
<evidence type="ECO:0000313" key="1">
    <source>
        <dbReference type="EMBL" id="BDT64694.1"/>
    </source>
</evidence>
<dbReference type="RefSeq" id="WP_338618205.1">
    <property type="nucleotide sequence ID" value="NZ_AP026968.1"/>
</dbReference>